<evidence type="ECO:0000256" key="1">
    <source>
        <dbReference type="ARBA" id="ARBA00004304"/>
    </source>
</evidence>
<keyword evidence="8" id="KW-0999">Mitochondrion inner membrane</keyword>
<comment type="caution">
    <text evidence="10">The sequence shown here is derived from an EMBL/GenBank/DDBJ whole genome shotgun (WGS) entry which is preliminary data.</text>
</comment>
<dbReference type="Proteomes" id="UP000007148">
    <property type="component" value="Unassembled WGS sequence"/>
</dbReference>
<keyword evidence="4" id="KW-0809">Transit peptide</keyword>
<comment type="function">
    <text evidence="8">Essential component of the TIM23 complex, a complex that mediates the translocation of transit peptide-containing proteins across the mitochondrial inner membrane.</text>
</comment>
<keyword evidence="8" id="KW-0811">Translocation</keyword>
<reference evidence="10 11" key="1">
    <citation type="journal article" date="2011" name="PLoS Pathog.">
        <title>Endophytic Life Strategies Decoded by Genome and Transcriptome Analyses of the Mutualistic Root Symbiont Piriformospora indica.</title>
        <authorList>
            <person name="Zuccaro A."/>
            <person name="Lahrmann U."/>
            <person name="Guldener U."/>
            <person name="Langen G."/>
            <person name="Pfiffi S."/>
            <person name="Biedenkopf D."/>
            <person name="Wong P."/>
            <person name="Samans B."/>
            <person name="Grimm C."/>
            <person name="Basiewicz M."/>
            <person name="Murat C."/>
            <person name="Martin F."/>
            <person name="Kogel K.H."/>
        </authorList>
    </citation>
    <scope>NUCLEOTIDE SEQUENCE [LARGE SCALE GENOMIC DNA]</scope>
    <source>
        <strain evidence="10 11">DSM 11827</strain>
    </source>
</reference>
<evidence type="ECO:0000256" key="7">
    <source>
        <dbReference type="ARBA" id="ARBA00023136"/>
    </source>
</evidence>
<dbReference type="InParanoid" id="G4TS17"/>
<keyword evidence="8" id="KW-0653">Protein transport</keyword>
<name>G4TS17_SERID</name>
<dbReference type="OrthoDB" id="436405at2759"/>
<feature type="compositionally biased region" description="Low complexity" evidence="9">
    <location>
        <begin position="169"/>
        <end position="181"/>
    </location>
</feature>
<evidence type="ECO:0000313" key="10">
    <source>
        <dbReference type="EMBL" id="CCA74110.1"/>
    </source>
</evidence>
<dbReference type="GO" id="GO:0005744">
    <property type="term" value="C:TIM23 mitochondrial import inner membrane translocase complex"/>
    <property type="evidence" value="ECO:0007669"/>
    <property type="project" value="UniProtKB-UniRule"/>
</dbReference>
<comment type="similarity">
    <text evidence="2 8">Belongs to the TIM21 family.</text>
</comment>
<comment type="subcellular location">
    <subcellularLocation>
        <location evidence="8">Mitochondrion inner membrane</location>
        <topology evidence="8">Single-pass membrane protein</topology>
    </subcellularLocation>
    <subcellularLocation>
        <location evidence="1">Mitochondrion membrane</location>
        <topology evidence="1">Single-pass membrane protein</topology>
    </subcellularLocation>
</comment>
<dbReference type="OMA" id="HARRWIS"/>
<feature type="transmembrane region" description="Helical" evidence="8">
    <location>
        <begin position="56"/>
        <end position="75"/>
    </location>
</feature>
<dbReference type="PANTHER" id="PTHR13032">
    <property type="entry name" value="MITOCHONDRIAL IMPORT INNER MEMBRANE TRANSLOCASE SUBUNIT TIM21"/>
    <property type="match status" value="1"/>
</dbReference>
<dbReference type="Pfam" id="PF08294">
    <property type="entry name" value="TIM21"/>
    <property type="match status" value="1"/>
</dbReference>
<evidence type="ECO:0000313" key="11">
    <source>
        <dbReference type="Proteomes" id="UP000007148"/>
    </source>
</evidence>
<evidence type="ECO:0000256" key="2">
    <source>
        <dbReference type="ARBA" id="ARBA00010867"/>
    </source>
</evidence>
<accession>G4TS17</accession>
<gene>
    <name evidence="10" type="ORF">PIIN_11699</name>
</gene>
<evidence type="ECO:0000256" key="5">
    <source>
        <dbReference type="ARBA" id="ARBA00022989"/>
    </source>
</evidence>
<keyword evidence="3 8" id="KW-0812">Transmembrane</keyword>
<proteinExistence type="inferred from homology"/>
<dbReference type="InterPro" id="IPR013261">
    <property type="entry name" value="Tim21"/>
</dbReference>
<dbReference type="GO" id="GO:0030150">
    <property type="term" value="P:protein import into mitochondrial matrix"/>
    <property type="evidence" value="ECO:0007669"/>
    <property type="project" value="UniProtKB-UniRule"/>
</dbReference>
<dbReference type="AlphaFoldDB" id="G4TS17"/>
<dbReference type="eggNOG" id="ENOG502S7ZJ">
    <property type="taxonomic scope" value="Eukaryota"/>
</dbReference>
<comment type="subunit">
    <text evidence="8">Component of the TIM23 complex.</text>
</comment>
<dbReference type="EMBL" id="CAFZ01000280">
    <property type="protein sequence ID" value="CCA74110.1"/>
    <property type="molecule type" value="Genomic_DNA"/>
</dbReference>
<dbReference type="PANTHER" id="PTHR13032:SF6">
    <property type="entry name" value="MITOCHONDRIAL IMPORT INNER MEMBRANE TRANSLOCASE SUBUNIT TIM21"/>
    <property type="match status" value="1"/>
</dbReference>
<keyword evidence="8" id="KW-0813">Transport</keyword>
<feature type="compositionally biased region" description="Basic and acidic residues" evidence="9">
    <location>
        <begin position="154"/>
        <end position="167"/>
    </location>
</feature>
<keyword evidence="7 8" id="KW-0472">Membrane</keyword>
<protein>
    <recommendedName>
        <fullName evidence="8">Mitochondrial import inner membrane translocase subunit Tim21</fullName>
    </recommendedName>
</protein>
<keyword evidence="11" id="KW-1185">Reference proteome</keyword>
<keyword evidence="5 8" id="KW-1133">Transmembrane helix</keyword>
<keyword evidence="6 8" id="KW-0496">Mitochondrion</keyword>
<evidence type="ECO:0000256" key="4">
    <source>
        <dbReference type="ARBA" id="ARBA00022946"/>
    </source>
</evidence>
<organism evidence="10 11">
    <name type="scientific">Serendipita indica (strain DSM 11827)</name>
    <name type="common">Root endophyte fungus</name>
    <name type="synonym">Piriformospora indica</name>
    <dbReference type="NCBI Taxonomy" id="1109443"/>
    <lineage>
        <taxon>Eukaryota</taxon>
        <taxon>Fungi</taxon>
        <taxon>Dikarya</taxon>
        <taxon>Basidiomycota</taxon>
        <taxon>Agaricomycotina</taxon>
        <taxon>Agaricomycetes</taxon>
        <taxon>Sebacinales</taxon>
        <taxon>Serendipitaceae</taxon>
        <taxon>Serendipita</taxon>
    </lineage>
</organism>
<evidence type="ECO:0000256" key="9">
    <source>
        <dbReference type="SAM" id="MobiDB-lite"/>
    </source>
</evidence>
<evidence type="ECO:0000256" key="8">
    <source>
        <dbReference type="RuleBase" id="RU367142"/>
    </source>
</evidence>
<sequence>MDRASAAKSAAGRPGSDGVFYLGIRPSAQELPKGYKQWSELGVGGKMARTGARASSSVVILAGAALTALLVYALATELGSRNSPTVIYADVCELIKEHNGDTSNTLTWRDAEWWDVREWDWSVAHARRWISDSQDTAWRQGRELFAMLTGQPLPKEEPDKRHARGEQDSSASSSSTVSQPKSEGRSISGALWSTLTGVLRPISTASAASRTRKEPLQYTSGEVHVDLIRDSTNNYVYRYVLVDLPNSSGAASTRIFVKRAAGVAEHESVMRFS</sequence>
<evidence type="ECO:0000256" key="6">
    <source>
        <dbReference type="ARBA" id="ARBA00023128"/>
    </source>
</evidence>
<dbReference type="HOGENOM" id="CLU_048924_0_0_1"/>
<feature type="region of interest" description="Disordered" evidence="9">
    <location>
        <begin position="149"/>
        <end position="185"/>
    </location>
</feature>
<dbReference type="STRING" id="1109443.G4TS17"/>
<evidence type="ECO:0000256" key="3">
    <source>
        <dbReference type="ARBA" id="ARBA00022692"/>
    </source>
</evidence>